<dbReference type="NCBIfam" id="TIGR01469">
    <property type="entry name" value="cobA_cysG_Cterm"/>
    <property type="match status" value="1"/>
</dbReference>
<dbReference type="Proteomes" id="UP000199446">
    <property type="component" value="Unassembled WGS sequence"/>
</dbReference>
<comment type="similarity">
    <text evidence="6">Belongs to the precorrin methyltransferase family.</text>
</comment>
<dbReference type="Gene3D" id="3.40.1010.10">
    <property type="entry name" value="Cobalt-precorrin-4 Transmethylase, Domain 1"/>
    <property type="match status" value="1"/>
</dbReference>
<keyword evidence="2 6" id="KW-0489">Methyltransferase</keyword>
<dbReference type="InterPro" id="IPR035996">
    <property type="entry name" value="4pyrrol_Methylase_sf"/>
</dbReference>
<dbReference type="Gene3D" id="3.30.950.10">
    <property type="entry name" value="Methyltransferase, Cobalt-precorrin-4 Transmethylase, Domain 2"/>
    <property type="match status" value="1"/>
</dbReference>
<evidence type="ECO:0000313" key="8">
    <source>
        <dbReference type="EMBL" id="SDE83151.1"/>
    </source>
</evidence>
<dbReference type="SUPFAM" id="SSF53790">
    <property type="entry name" value="Tetrapyrrole methylase"/>
    <property type="match status" value="1"/>
</dbReference>
<evidence type="ECO:0000256" key="6">
    <source>
        <dbReference type="RuleBase" id="RU003960"/>
    </source>
</evidence>
<feature type="domain" description="Tetrapyrrole methylase" evidence="7">
    <location>
        <begin position="3"/>
        <end position="204"/>
    </location>
</feature>
<dbReference type="EC" id="2.1.1.107" evidence="1"/>
<dbReference type="STRING" id="482827.SAMN04488243_11237"/>
<evidence type="ECO:0000256" key="4">
    <source>
        <dbReference type="ARBA" id="ARBA00022691"/>
    </source>
</evidence>
<organism evidence="8 9">
    <name type="scientific">Thermus arciformis</name>
    <dbReference type="NCBI Taxonomy" id="482827"/>
    <lineage>
        <taxon>Bacteria</taxon>
        <taxon>Thermotogati</taxon>
        <taxon>Deinococcota</taxon>
        <taxon>Deinococci</taxon>
        <taxon>Thermales</taxon>
        <taxon>Thermaceae</taxon>
        <taxon>Thermus</taxon>
    </lineage>
</organism>
<dbReference type="NCBIfam" id="NF004790">
    <property type="entry name" value="PRK06136.1"/>
    <property type="match status" value="1"/>
</dbReference>
<dbReference type="CDD" id="cd11642">
    <property type="entry name" value="SUMT"/>
    <property type="match status" value="1"/>
</dbReference>
<proteinExistence type="inferred from homology"/>
<dbReference type="InterPro" id="IPR050161">
    <property type="entry name" value="Siro_Cobalamin_biosynth"/>
</dbReference>
<keyword evidence="3 6" id="KW-0808">Transferase</keyword>
<dbReference type="GO" id="GO:0019354">
    <property type="term" value="P:siroheme biosynthetic process"/>
    <property type="evidence" value="ECO:0007669"/>
    <property type="project" value="InterPro"/>
</dbReference>
<dbReference type="InterPro" id="IPR000878">
    <property type="entry name" value="4pyrrol_Mease"/>
</dbReference>
<evidence type="ECO:0000313" key="9">
    <source>
        <dbReference type="Proteomes" id="UP000199446"/>
    </source>
</evidence>
<dbReference type="RefSeq" id="WP_093006789.1">
    <property type="nucleotide sequence ID" value="NZ_FNBC01000012.1"/>
</dbReference>
<dbReference type="PANTHER" id="PTHR45790">
    <property type="entry name" value="SIROHEME SYNTHASE-RELATED"/>
    <property type="match status" value="1"/>
</dbReference>
<protein>
    <recommendedName>
        <fullName evidence="1">uroporphyrinogen-III C-methyltransferase</fullName>
        <ecNumber evidence="1">2.1.1.107</ecNumber>
    </recommendedName>
</protein>
<gene>
    <name evidence="8" type="ORF">SAMN04488243_11237</name>
</gene>
<reference evidence="9" key="1">
    <citation type="submission" date="2016-10" db="EMBL/GenBank/DDBJ databases">
        <authorList>
            <person name="Varghese N."/>
            <person name="Submissions S."/>
        </authorList>
    </citation>
    <scope>NUCLEOTIDE SEQUENCE [LARGE SCALE GENOMIC DNA]</scope>
    <source>
        <strain evidence="9">CGMCC 1.6992</strain>
    </source>
</reference>
<evidence type="ECO:0000256" key="5">
    <source>
        <dbReference type="ARBA" id="ARBA00023244"/>
    </source>
</evidence>
<dbReference type="PROSITE" id="PS00839">
    <property type="entry name" value="SUMT_1"/>
    <property type="match status" value="1"/>
</dbReference>
<evidence type="ECO:0000256" key="2">
    <source>
        <dbReference type="ARBA" id="ARBA00022603"/>
    </source>
</evidence>
<dbReference type="GO" id="GO:0004851">
    <property type="term" value="F:uroporphyrin-III C-methyltransferase activity"/>
    <property type="evidence" value="ECO:0007669"/>
    <property type="project" value="UniProtKB-EC"/>
</dbReference>
<dbReference type="GO" id="GO:0032259">
    <property type="term" value="P:methylation"/>
    <property type="evidence" value="ECO:0007669"/>
    <property type="project" value="UniProtKB-KW"/>
</dbReference>
<keyword evidence="4" id="KW-0949">S-adenosyl-L-methionine</keyword>
<dbReference type="InterPro" id="IPR014777">
    <property type="entry name" value="4pyrrole_Mease_sub1"/>
</dbReference>
<dbReference type="InterPro" id="IPR003043">
    <property type="entry name" value="Uropor_MeTrfase_CS"/>
</dbReference>
<dbReference type="OrthoDB" id="9815856at2"/>
<sequence length="240" mass="25810">MGRVYLVGAGPGDPELLTLKAYRLLKEAPVVLYDRLVDERVLALAPGEKVYVGKEEGESAKQEGIHRLLLRYAQAHPFVVRLKGGDPMVFGRGGEEGLFLLRHGVPVEVVPGVTSLLASGLPLTHRGLAHGFAAVSGVLEGGGYPDLRPFAQVPTLVVLMGVKRRVWIAKELLRLGRDPREPTLFVERASTPKERRVLAALEEVAGGKVAVEAPALWILGEVVRVFAEKEAPVDALALGG</sequence>
<evidence type="ECO:0000256" key="3">
    <source>
        <dbReference type="ARBA" id="ARBA00022679"/>
    </source>
</evidence>
<dbReference type="InterPro" id="IPR006366">
    <property type="entry name" value="CobA/CysG_C"/>
</dbReference>
<dbReference type="Pfam" id="PF00590">
    <property type="entry name" value="TP_methylase"/>
    <property type="match status" value="1"/>
</dbReference>
<name>A0A1G7G4V1_9DEIN</name>
<dbReference type="PANTHER" id="PTHR45790:SF3">
    <property type="entry name" value="S-ADENOSYL-L-METHIONINE-DEPENDENT UROPORPHYRINOGEN III METHYLTRANSFERASE, CHLOROPLASTIC"/>
    <property type="match status" value="1"/>
</dbReference>
<accession>A0A1G7G4V1</accession>
<dbReference type="AlphaFoldDB" id="A0A1G7G4V1"/>
<dbReference type="PROSITE" id="PS00840">
    <property type="entry name" value="SUMT_2"/>
    <property type="match status" value="1"/>
</dbReference>
<keyword evidence="5" id="KW-0627">Porphyrin biosynthesis</keyword>
<dbReference type="InterPro" id="IPR014776">
    <property type="entry name" value="4pyrrole_Mease_sub2"/>
</dbReference>
<evidence type="ECO:0000256" key="1">
    <source>
        <dbReference type="ARBA" id="ARBA00012162"/>
    </source>
</evidence>
<evidence type="ECO:0000259" key="7">
    <source>
        <dbReference type="Pfam" id="PF00590"/>
    </source>
</evidence>
<dbReference type="EMBL" id="FNBC01000012">
    <property type="protein sequence ID" value="SDE83151.1"/>
    <property type="molecule type" value="Genomic_DNA"/>
</dbReference>
<dbReference type="FunFam" id="3.40.1010.10:FF:000001">
    <property type="entry name" value="Siroheme synthase"/>
    <property type="match status" value="1"/>
</dbReference>
<keyword evidence="9" id="KW-1185">Reference proteome</keyword>